<sequence>MAASTDSLFTSFQSANLALKNRLVMAPMTRNHSPDGTPGQDVVDYYQRRAEGEVGLIITEGTTIDHPVASNDVNIPFFHGDAALAGWAKVVEAVHTAGGKICPQLWHMGAQRENGTGPNPELKSVGPSGLSVTGEQTAEAMTQQDIDDVIGAFVKAAVSAKALNFDGIELHGAHGYLLDQFFWEKQNKRDDKYAGSITARTRFAVEIVEAIRHEVGADFPIILRFSQFKIPAYDAKIAETPQALEEFLSPLVDAGVDIFHASTRRFWEAEFSNSELTLAGWTKKLSGKPTIAVGSVGLDVDFMSSFGGAESKITGLDNLLTRLDQEEFDLIAVGRALIGDPDWGRKIHQDSEDSIAVFQPENLQTLI</sequence>
<organism evidence="4 5">
    <name type="scientific">SAR86 cluster bacterium</name>
    <dbReference type="NCBI Taxonomy" id="2030880"/>
    <lineage>
        <taxon>Bacteria</taxon>
        <taxon>Pseudomonadati</taxon>
        <taxon>Pseudomonadota</taxon>
        <taxon>Gammaproteobacteria</taxon>
        <taxon>SAR86 cluster</taxon>
    </lineage>
</organism>
<reference evidence="5" key="1">
    <citation type="submission" date="2017-08" db="EMBL/GenBank/DDBJ databases">
        <title>A dynamic microbial community with high functional redundancy inhabits the cold, oxic subseafloor aquifer.</title>
        <authorList>
            <person name="Tully B.J."/>
            <person name="Wheat C.G."/>
            <person name="Glazer B.T."/>
            <person name="Huber J.A."/>
        </authorList>
    </citation>
    <scope>NUCLEOTIDE SEQUENCE [LARGE SCALE GENOMIC DNA]</scope>
</reference>
<protein>
    <submittedName>
        <fullName evidence="4">12-oxophytodienoate reductase</fullName>
    </submittedName>
</protein>
<dbReference type="InterPro" id="IPR013785">
    <property type="entry name" value="Aldolase_TIM"/>
</dbReference>
<dbReference type="GO" id="GO:0010181">
    <property type="term" value="F:FMN binding"/>
    <property type="evidence" value="ECO:0007669"/>
    <property type="project" value="InterPro"/>
</dbReference>
<name>A0A2A5CGS6_9GAMM</name>
<dbReference type="FunFam" id="3.20.20.70:FF:000262">
    <property type="entry name" value="NADH:flavin oxidoreductase"/>
    <property type="match status" value="1"/>
</dbReference>
<comment type="caution">
    <text evidence="4">The sequence shown here is derived from an EMBL/GenBank/DDBJ whole genome shotgun (WGS) entry which is preliminary data.</text>
</comment>
<evidence type="ECO:0000256" key="1">
    <source>
        <dbReference type="ARBA" id="ARBA00022630"/>
    </source>
</evidence>
<dbReference type="Proteomes" id="UP000228987">
    <property type="component" value="Unassembled WGS sequence"/>
</dbReference>
<accession>A0A2A5CGS6</accession>
<proteinExistence type="predicted"/>
<dbReference type="Pfam" id="PF00724">
    <property type="entry name" value="Oxidored_FMN"/>
    <property type="match status" value="1"/>
</dbReference>
<evidence type="ECO:0000259" key="3">
    <source>
        <dbReference type="Pfam" id="PF00724"/>
    </source>
</evidence>
<dbReference type="CDD" id="cd04747">
    <property type="entry name" value="OYE_like_5_FMN"/>
    <property type="match status" value="1"/>
</dbReference>
<dbReference type="AlphaFoldDB" id="A0A2A5CGS6"/>
<dbReference type="SUPFAM" id="SSF51395">
    <property type="entry name" value="FMN-linked oxidoreductases"/>
    <property type="match status" value="1"/>
</dbReference>
<dbReference type="Gene3D" id="3.20.20.70">
    <property type="entry name" value="Aldolase class I"/>
    <property type="match status" value="1"/>
</dbReference>
<dbReference type="GO" id="GO:0016491">
    <property type="term" value="F:oxidoreductase activity"/>
    <property type="evidence" value="ECO:0007669"/>
    <property type="project" value="UniProtKB-KW"/>
</dbReference>
<evidence type="ECO:0000256" key="2">
    <source>
        <dbReference type="ARBA" id="ARBA00023002"/>
    </source>
</evidence>
<dbReference type="EMBL" id="NVWI01000002">
    <property type="protein sequence ID" value="PCJ42705.1"/>
    <property type="molecule type" value="Genomic_DNA"/>
</dbReference>
<keyword evidence="2" id="KW-0560">Oxidoreductase</keyword>
<dbReference type="PANTHER" id="PTHR43656">
    <property type="entry name" value="BINDING OXIDOREDUCTASE, PUTATIVE (AFU_ORTHOLOGUE AFUA_2G08260)-RELATED"/>
    <property type="match status" value="1"/>
</dbReference>
<evidence type="ECO:0000313" key="5">
    <source>
        <dbReference type="Proteomes" id="UP000228987"/>
    </source>
</evidence>
<feature type="domain" description="NADH:flavin oxidoreductase/NADH oxidase N-terminal" evidence="3">
    <location>
        <begin position="7"/>
        <end position="352"/>
    </location>
</feature>
<dbReference type="InterPro" id="IPR001155">
    <property type="entry name" value="OxRdtase_FMN_N"/>
</dbReference>
<dbReference type="PANTHER" id="PTHR43656:SF2">
    <property type="entry name" value="BINDING OXIDOREDUCTASE, PUTATIVE (AFU_ORTHOLOGUE AFUA_2G08260)-RELATED"/>
    <property type="match status" value="1"/>
</dbReference>
<gene>
    <name evidence="4" type="ORF">COA71_04160</name>
</gene>
<keyword evidence="1" id="KW-0285">Flavoprotein</keyword>
<dbReference type="InterPro" id="IPR051799">
    <property type="entry name" value="NADH_flavin_oxidoreductase"/>
</dbReference>
<evidence type="ECO:0000313" key="4">
    <source>
        <dbReference type="EMBL" id="PCJ42705.1"/>
    </source>
</evidence>